<keyword evidence="4" id="KW-0964">Secreted</keyword>
<dbReference type="Pfam" id="PF00149">
    <property type="entry name" value="Metallophos"/>
    <property type="match status" value="1"/>
</dbReference>
<evidence type="ECO:0000256" key="6">
    <source>
        <dbReference type="ARBA" id="ARBA00022729"/>
    </source>
</evidence>
<dbReference type="Pfam" id="PF19272">
    <property type="entry name" value="ASMase_C"/>
    <property type="match status" value="1"/>
</dbReference>
<feature type="signal peptide" evidence="10">
    <location>
        <begin position="1"/>
        <end position="26"/>
    </location>
</feature>
<dbReference type="InterPro" id="IPR004843">
    <property type="entry name" value="Calcineurin-like_PHP"/>
</dbReference>
<evidence type="ECO:0000256" key="9">
    <source>
        <dbReference type="ARBA" id="ARBA00023180"/>
    </source>
</evidence>
<dbReference type="Gene3D" id="3.60.21.10">
    <property type="match status" value="1"/>
</dbReference>
<evidence type="ECO:0000256" key="10">
    <source>
        <dbReference type="SAM" id="SignalP"/>
    </source>
</evidence>
<keyword evidence="6 10" id="KW-0732">Signal</keyword>
<keyword evidence="5" id="KW-0479">Metal-binding</keyword>
<dbReference type="PANTHER" id="PTHR10340:SF57">
    <property type="entry name" value="METALLOPHOS DOMAIN-CONTAINING PROTEIN"/>
    <property type="match status" value="1"/>
</dbReference>
<evidence type="ECO:0000259" key="12">
    <source>
        <dbReference type="Pfam" id="PF19272"/>
    </source>
</evidence>
<keyword evidence="9" id="KW-0325">Glycoprotein</keyword>
<evidence type="ECO:0000259" key="11">
    <source>
        <dbReference type="Pfam" id="PF00149"/>
    </source>
</evidence>
<name>A0A210R446_MIZYE</name>
<reference evidence="13 14" key="1">
    <citation type="journal article" date="2017" name="Nat. Ecol. Evol.">
        <title>Scallop genome provides insights into evolution of bilaterian karyotype and development.</title>
        <authorList>
            <person name="Wang S."/>
            <person name="Zhang J."/>
            <person name="Jiao W."/>
            <person name="Li J."/>
            <person name="Xun X."/>
            <person name="Sun Y."/>
            <person name="Guo X."/>
            <person name="Huan P."/>
            <person name="Dong B."/>
            <person name="Zhang L."/>
            <person name="Hu X."/>
            <person name="Sun X."/>
            <person name="Wang J."/>
            <person name="Zhao C."/>
            <person name="Wang Y."/>
            <person name="Wang D."/>
            <person name="Huang X."/>
            <person name="Wang R."/>
            <person name="Lv J."/>
            <person name="Li Y."/>
            <person name="Zhang Z."/>
            <person name="Liu B."/>
            <person name="Lu W."/>
            <person name="Hui Y."/>
            <person name="Liang J."/>
            <person name="Zhou Z."/>
            <person name="Hou R."/>
            <person name="Li X."/>
            <person name="Liu Y."/>
            <person name="Li H."/>
            <person name="Ning X."/>
            <person name="Lin Y."/>
            <person name="Zhao L."/>
            <person name="Xing Q."/>
            <person name="Dou J."/>
            <person name="Li Y."/>
            <person name="Mao J."/>
            <person name="Guo H."/>
            <person name="Dou H."/>
            <person name="Li T."/>
            <person name="Mu C."/>
            <person name="Jiang W."/>
            <person name="Fu Q."/>
            <person name="Fu X."/>
            <person name="Miao Y."/>
            <person name="Liu J."/>
            <person name="Yu Q."/>
            <person name="Li R."/>
            <person name="Liao H."/>
            <person name="Li X."/>
            <person name="Kong Y."/>
            <person name="Jiang Z."/>
            <person name="Chourrout D."/>
            <person name="Li R."/>
            <person name="Bao Z."/>
        </authorList>
    </citation>
    <scope>NUCLEOTIDE SEQUENCE [LARGE SCALE GENOMIC DNA]</scope>
    <source>
        <strain evidence="13 14">PY_sf001</strain>
    </source>
</reference>
<comment type="caution">
    <text evidence="13">The sequence shown here is derived from an EMBL/GenBank/DDBJ whole genome shotgun (WGS) entry which is preliminary data.</text>
</comment>
<evidence type="ECO:0000256" key="1">
    <source>
        <dbReference type="ARBA" id="ARBA00001947"/>
    </source>
</evidence>
<evidence type="ECO:0000256" key="5">
    <source>
        <dbReference type="ARBA" id="ARBA00022723"/>
    </source>
</evidence>
<dbReference type="InterPro" id="IPR041805">
    <property type="entry name" value="ASMase/PPN1_MPP"/>
</dbReference>
<protein>
    <submittedName>
        <fullName evidence="13">Acid sphingomyelinase-like phosphodiesterase 3b</fullName>
    </submittedName>
</protein>
<feature type="chain" id="PRO_5012284319" evidence="10">
    <location>
        <begin position="27"/>
        <end position="459"/>
    </location>
</feature>
<evidence type="ECO:0000256" key="3">
    <source>
        <dbReference type="ARBA" id="ARBA00008234"/>
    </source>
</evidence>
<sequence>MMGAMSWTRYVGVGLLFAISWSASTADEGWFWHVTDFHYDFSYSGLDLSCNDDVTNHGTYGNYWCDSPWSLVDVSVEAMKTFKPDVDFILWTGDSVLHAGDEHLSVDINDGILSNITEKLVQEFGSTPIYATYGNHDYFPSNQFPPNNNELYNRTLENWLPWISGEEEKNNFLKGGYYTAVTTHGIRIVALNTNLYFTSDKLTGSLHDPADQFAWLETVLAAAVTNSEKVLVTGHVPPGVVDTMGKPWMYPQFNAKLNDIIRKYSDVIIGLHFGHEHIDNFRVYTKSGVPVATMFLAPSVTPWRYKIPGQTGGAHNPAIRLIQYDRQTGQHINIITYYMDLPASNTQGTPMWAEEYNATRDYAIDDLSSNSMNKLVERMSVSNSPEFANYWKWRVVSVQDEMLEGCDEACKANTVCQFKHVDQSPYDACVSKAVSGSTYLLPSLMMVLILALSCLAAQK</sequence>
<evidence type="ECO:0000256" key="8">
    <source>
        <dbReference type="ARBA" id="ARBA00022833"/>
    </source>
</evidence>
<comment type="cofactor">
    <cofactor evidence="1">
        <name>Zn(2+)</name>
        <dbReference type="ChEBI" id="CHEBI:29105"/>
    </cofactor>
</comment>
<dbReference type="GO" id="GO:0008081">
    <property type="term" value="F:phosphoric diester hydrolase activity"/>
    <property type="evidence" value="ECO:0007669"/>
    <property type="project" value="TreeGrafter"/>
</dbReference>
<dbReference type="PANTHER" id="PTHR10340">
    <property type="entry name" value="SPHINGOMYELIN PHOSPHODIESTERASE"/>
    <property type="match status" value="1"/>
</dbReference>
<organism evidence="13 14">
    <name type="scientific">Mizuhopecten yessoensis</name>
    <name type="common">Japanese scallop</name>
    <name type="synonym">Patinopecten yessoensis</name>
    <dbReference type="NCBI Taxonomy" id="6573"/>
    <lineage>
        <taxon>Eukaryota</taxon>
        <taxon>Metazoa</taxon>
        <taxon>Spiralia</taxon>
        <taxon>Lophotrochozoa</taxon>
        <taxon>Mollusca</taxon>
        <taxon>Bivalvia</taxon>
        <taxon>Autobranchia</taxon>
        <taxon>Pteriomorphia</taxon>
        <taxon>Pectinida</taxon>
        <taxon>Pectinoidea</taxon>
        <taxon>Pectinidae</taxon>
        <taxon>Mizuhopecten</taxon>
    </lineage>
</organism>
<dbReference type="SUPFAM" id="SSF56300">
    <property type="entry name" value="Metallo-dependent phosphatases"/>
    <property type="match status" value="1"/>
</dbReference>
<dbReference type="STRING" id="6573.A0A210R446"/>
<proteinExistence type="inferred from homology"/>
<dbReference type="OrthoDB" id="348678at2759"/>
<keyword evidence="14" id="KW-1185">Reference proteome</keyword>
<evidence type="ECO:0000256" key="7">
    <source>
        <dbReference type="ARBA" id="ARBA00022801"/>
    </source>
</evidence>
<keyword evidence="7" id="KW-0378">Hydrolase</keyword>
<dbReference type="EMBL" id="NEDP02000471">
    <property type="protein sequence ID" value="OWF55779.1"/>
    <property type="molecule type" value="Genomic_DNA"/>
</dbReference>
<dbReference type="GO" id="GO:0046872">
    <property type="term" value="F:metal ion binding"/>
    <property type="evidence" value="ECO:0007669"/>
    <property type="project" value="UniProtKB-KW"/>
</dbReference>
<dbReference type="InterPro" id="IPR029052">
    <property type="entry name" value="Metallo-depent_PP-like"/>
</dbReference>
<accession>A0A210R446</accession>
<dbReference type="CDD" id="cd00842">
    <property type="entry name" value="MPP_ASMase"/>
    <property type="match status" value="1"/>
</dbReference>
<comment type="similarity">
    <text evidence="3">Belongs to the acid sphingomyelinase family.</text>
</comment>
<feature type="domain" description="Sphingomyelin phosphodiesterase C-terminal" evidence="12">
    <location>
        <begin position="290"/>
        <end position="432"/>
    </location>
</feature>
<dbReference type="GO" id="GO:0005615">
    <property type="term" value="C:extracellular space"/>
    <property type="evidence" value="ECO:0007669"/>
    <property type="project" value="TreeGrafter"/>
</dbReference>
<keyword evidence="8" id="KW-0862">Zinc</keyword>
<gene>
    <name evidence="13" type="ORF">KP79_PYT06362</name>
</gene>
<evidence type="ECO:0000256" key="2">
    <source>
        <dbReference type="ARBA" id="ARBA00004613"/>
    </source>
</evidence>
<dbReference type="AlphaFoldDB" id="A0A210R446"/>
<evidence type="ECO:0000313" key="14">
    <source>
        <dbReference type="Proteomes" id="UP000242188"/>
    </source>
</evidence>
<evidence type="ECO:0000256" key="4">
    <source>
        <dbReference type="ARBA" id="ARBA00022525"/>
    </source>
</evidence>
<dbReference type="InterPro" id="IPR045473">
    <property type="entry name" value="ASM_C"/>
</dbReference>
<comment type="subcellular location">
    <subcellularLocation>
        <location evidence="2">Secreted</location>
    </subcellularLocation>
</comment>
<dbReference type="Proteomes" id="UP000242188">
    <property type="component" value="Unassembled WGS sequence"/>
</dbReference>
<evidence type="ECO:0000313" key="13">
    <source>
        <dbReference type="EMBL" id="OWF55779.1"/>
    </source>
</evidence>
<feature type="domain" description="Calcineurin-like phosphoesterase" evidence="11">
    <location>
        <begin position="31"/>
        <end position="278"/>
    </location>
</feature>